<dbReference type="Gene3D" id="3.90.470.20">
    <property type="entry name" value="4'-phosphopantetheinyl transferase domain"/>
    <property type="match status" value="2"/>
</dbReference>
<dbReference type="InterPro" id="IPR055066">
    <property type="entry name" value="AASDHPPT_N"/>
</dbReference>
<evidence type="ECO:0000256" key="2">
    <source>
        <dbReference type="ARBA" id="ARBA00022679"/>
    </source>
</evidence>
<dbReference type="SUPFAM" id="SSF56214">
    <property type="entry name" value="4'-phosphopantetheinyl transferase"/>
    <property type="match status" value="2"/>
</dbReference>
<evidence type="ECO:0000259" key="4">
    <source>
        <dbReference type="Pfam" id="PF22624"/>
    </source>
</evidence>
<dbReference type="InterPro" id="IPR008278">
    <property type="entry name" value="4-PPantetheinyl_Trfase_dom"/>
</dbReference>
<dbReference type="PANTHER" id="PTHR12215:SF10">
    <property type="entry name" value="L-AMINOADIPATE-SEMIALDEHYDE DEHYDROGENASE-PHOSPHOPANTETHEINYL TRANSFERASE"/>
    <property type="match status" value="1"/>
</dbReference>
<name>A0A4R1RBN7_9FLAO</name>
<evidence type="ECO:0000256" key="1">
    <source>
        <dbReference type="ARBA" id="ARBA00010990"/>
    </source>
</evidence>
<organism evidence="5 6">
    <name type="scientific">Mariniflexile fucanivorans</name>
    <dbReference type="NCBI Taxonomy" id="264023"/>
    <lineage>
        <taxon>Bacteria</taxon>
        <taxon>Pseudomonadati</taxon>
        <taxon>Bacteroidota</taxon>
        <taxon>Flavobacteriia</taxon>
        <taxon>Flavobacteriales</taxon>
        <taxon>Flavobacteriaceae</taxon>
        <taxon>Mariniflexile</taxon>
    </lineage>
</organism>
<dbReference type="GO" id="GO:0019878">
    <property type="term" value="P:lysine biosynthetic process via aminoadipic acid"/>
    <property type="evidence" value="ECO:0007669"/>
    <property type="project" value="TreeGrafter"/>
</dbReference>
<dbReference type="GO" id="GO:0005829">
    <property type="term" value="C:cytosol"/>
    <property type="evidence" value="ECO:0007669"/>
    <property type="project" value="TreeGrafter"/>
</dbReference>
<protein>
    <submittedName>
        <fullName evidence="5">4'-phosphopantetheinyl transferase</fullName>
    </submittedName>
</protein>
<reference evidence="5 6" key="1">
    <citation type="submission" date="2019-03" db="EMBL/GenBank/DDBJ databases">
        <title>Genomic Encyclopedia of Type Strains, Phase IV (KMG-IV): sequencing the most valuable type-strain genomes for metagenomic binning, comparative biology and taxonomic classification.</title>
        <authorList>
            <person name="Goeker M."/>
        </authorList>
    </citation>
    <scope>NUCLEOTIDE SEQUENCE [LARGE SCALE GENOMIC DNA]</scope>
    <source>
        <strain evidence="5 6">DSM 18792</strain>
    </source>
</reference>
<accession>A0A4R1RBN7</accession>
<sequence>MIQNTKREVFFRTLEILIKDFNCRDEYDDLGVKFYKIELSNFQKLAPSLMPFLSHSESNRANRFHFVKDKNTFVICRTVLKFLLAEQTGLDIHNIFIESDSNKKPFLPSHPSVHFNISHATDYAIIAIAKSPVGVDIEYVNKEFNFEDILPTVFNKSEIDEVNTSGGHVTFYKLWTRKEAIVKAIGVGIDDNISEIISLDGCQNIPSEFLGPIKQLQVFSFKLNEDYFGAVAISETSKCPDKLLFYQIPNTFLFSKEA</sequence>
<evidence type="ECO:0000259" key="3">
    <source>
        <dbReference type="Pfam" id="PF01648"/>
    </source>
</evidence>
<dbReference type="Pfam" id="PF01648">
    <property type="entry name" value="ACPS"/>
    <property type="match status" value="1"/>
</dbReference>
<proteinExistence type="inferred from homology"/>
<feature type="domain" description="4'-phosphopantetheinyl transferase" evidence="3">
    <location>
        <begin position="132"/>
        <end position="227"/>
    </location>
</feature>
<evidence type="ECO:0000313" key="5">
    <source>
        <dbReference type="EMBL" id="TCL63178.1"/>
    </source>
</evidence>
<feature type="domain" description="4'-phosphopantetheinyl transferase N-terminal" evidence="4">
    <location>
        <begin position="50"/>
        <end position="127"/>
    </location>
</feature>
<dbReference type="Proteomes" id="UP000295455">
    <property type="component" value="Unassembled WGS sequence"/>
</dbReference>
<keyword evidence="2 5" id="KW-0808">Transferase</keyword>
<dbReference type="GO" id="GO:0008897">
    <property type="term" value="F:holo-[acyl-carrier-protein] synthase activity"/>
    <property type="evidence" value="ECO:0007669"/>
    <property type="project" value="InterPro"/>
</dbReference>
<dbReference type="AlphaFoldDB" id="A0A4R1RBN7"/>
<comment type="caution">
    <text evidence="5">The sequence shown here is derived from an EMBL/GenBank/DDBJ whole genome shotgun (WGS) entry which is preliminary data.</text>
</comment>
<gene>
    <name evidence="5" type="ORF">EV196_110131</name>
</gene>
<dbReference type="EMBL" id="SLUP01000010">
    <property type="protein sequence ID" value="TCL63178.1"/>
    <property type="molecule type" value="Genomic_DNA"/>
</dbReference>
<dbReference type="Pfam" id="PF22624">
    <property type="entry name" value="AASDHPPT_N"/>
    <property type="match status" value="1"/>
</dbReference>
<dbReference type="PANTHER" id="PTHR12215">
    <property type="entry name" value="PHOSPHOPANTETHEINE TRANSFERASE"/>
    <property type="match status" value="1"/>
</dbReference>
<dbReference type="GO" id="GO:0000287">
    <property type="term" value="F:magnesium ion binding"/>
    <property type="evidence" value="ECO:0007669"/>
    <property type="project" value="InterPro"/>
</dbReference>
<dbReference type="InterPro" id="IPR037143">
    <property type="entry name" value="4-PPantetheinyl_Trfase_dom_sf"/>
</dbReference>
<comment type="similarity">
    <text evidence="1">Belongs to the P-Pant transferase superfamily. Gsp/Sfp/HetI/AcpT family.</text>
</comment>
<evidence type="ECO:0000313" key="6">
    <source>
        <dbReference type="Proteomes" id="UP000295455"/>
    </source>
</evidence>
<dbReference type="RefSeq" id="WP_132219229.1">
    <property type="nucleotide sequence ID" value="NZ_OX156936.1"/>
</dbReference>
<keyword evidence="6" id="KW-1185">Reference proteome</keyword>
<dbReference type="InterPro" id="IPR050559">
    <property type="entry name" value="P-Pant_transferase_sf"/>
</dbReference>
<dbReference type="OrthoDB" id="9808281at2"/>